<dbReference type="AlphaFoldDB" id="A0AAU9EVP5"/>
<dbReference type="InterPro" id="IPR008920">
    <property type="entry name" value="TF_FadR/GntR_C"/>
</dbReference>
<proteinExistence type="predicted"/>
<evidence type="ECO:0000313" key="5">
    <source>
        <dbReference type="EMBL" id="BEQ13798.1"/>
    </source>
</evidence>
<dbReference type="PROSITE" id="PS50949">
    <property type="entry name" value="HTH_GNTR"/>
    <property type="match status" value="1"/>
</dbReference>
<keyword evidence="3" id="KW-0804">Transcription</keyword>
<reference evidence="6" key="1">
    <citation type="journal article" date="2023" name="Arch. Microbiol.">
        <title>Desulfoferula mesophilus gen. nov. sp. nov., a mesophilic sulfate-reducing bacterium isolated from a brackish lake sediment.</title>
        <authorList>
            <person name="Watanabe T."/>
            <person name="Yabe T."/>
            <person name="Tsuji J.M."/>
            <person name="Fukui M."/>
        </authorList>
    </citation>
    <scope>NUCLEOTIDE SEQUENCE [LARGE SCALE GENOMIC DNA]</scope>
    <source>
        <strain evidence="6">12FAK</strain>
    </source>
</reference>
<evidence type="ECO:0000259" key="4">
    <source>
        <dbReference type="PROSITE" id="PS50949"/>
    </source>
</evidence>
<evidence type="ECO:0000313" key="6">
    <source>
        <dbReference type="Proteomes" id="UP001366166"/>
    </source>
</evidence>
<dbReference type="Gene3D" id="1.10.10.10">
    <property type="entry name" value="Winged helix-like DNA-binding domain superfamily/Winged helix DNA-binding domain"/>
    <property type="match status" value="1"/>
</dbReference>
<dbReference type="CDD" id="cd07377">
    <property type="entry name" value="WHTH_GntR"/>
    <property type="match status" value="1"/>
</dbReference>
<dbReference type="Pfam" id="PF07729">
    <property type="entry name" value="FCD"/>
    <property type="match status" value="1"/>
</dbReference>
<feature type="domain" description="HTH gntR-type" evidence="4">
    <location>
        <begin position="9"/>
        <end position="79"/>
    </location>
</feature>
<keyword evidence="1" id="KW-0805">Transcription regulation</keyword>
<evidence type="ECO:0000256" key="3">
    <source>
        <dbReference type="ARBA" id="ARBA00023163"/>
    </source>
</evidence>
<dbReference type="GO" id="GO:0003677">
    <property type="term" value="F:DNA binding"/>
    <property type="evidence" value="ECO:0007669"/>
    <property type="project" value="UniProtKB-KW"/>
</dbReference>
<dbReference type="InterPro" id="IPR011711">
    <property type="entry name" value="GntR_C"/>
</dbReference>
<dbReference type="RefSeq" id="WP_338605544.1">
    <property type="nucleotide sequence ID" value="NZ_AP028679.1"/>
</dbReference>
<dbReference type="GO" id="GO:0003700">
    <property type="term" value="F:DNA-binding transcription factor activity"/>
    <property type="evidence" value="ECO:0007669"/>
    <property type="project" value="InterPro"/>
</dbReference>
<dbReference type="KEGG" id="dmp:FAK_08640"/>
<dbReference type="SMART" id="SM00345">
    <property type="entry name" value="HTH_GNTR"/>
    <property type="match status" value="1"/>
</dbReference>
<dbReference type="EMBL" id="AP028679">
    <property type="protein sequence ID" value="BEQ13798.1"/>
    <property type="molecule type" value="Genomic_DNA"/>
</dbReference>
<dbReference type="PANTHER" id="PTHR43537:SF5">
    <property type="entry name" value="UXU OPERON TRANSCRIPTIONAL REGULATOR"/>
    <property type="match status" value="1"/>
</dbReference>
<dbReference type="InterPro" id="IPR000524">
    <property type="entry name" value="Tscrpt_reg_HTH_GntR"/>
</dbReference>
<keyword evidence="2" id="KW-0238">DNA-binding</keyword>
<dbReference type="Pfam" id="PF00392">
    <property type="entry name" value="GntR"/>
    <property type="match status" value="1"/>
</dbReference>
<dbReference type="SUPFAM" id="SSF46785">
    <property type="entry name" value="Winged helix' DNA-binding domain"/>
    <property type="match status" value="1"/>
</dbReference>
<evidence type="ECO:0000256" key="2">
    <source>
        <dbReference type="ARBA" id="ARBA00023125"/>
    </source>
</evidence>
<name>A0AAU9EVP5_9BACT</name>
<dbReference type="SUPFAM" id="SSF48008">
    <property type="entry name" value="GntR ligand-binding domain-like"/>
    <property type="match status" value="1"/>
</dbReference>
<evidence type="ECO:0000256" key="1">
    <source>
        <dbReference type="ARBA" id="ARBA00023015"/>
    </source>
</evidence>
<sequence length="248" mass="28541">MPFTRIDKSRRFLQVSHQLRQSIFRGEYQPGQRLPNERELAETFGTSRIIVREAIWDLKKSGLVEVKRGAHGGAFVQEMSHDAVTSVMRDMASLGKVRPAHIVEVRLLIEPTVAALAAQRADEDDLDRLRQYLALVPTKGTPDYVRWQIGFHRLVAQASHNPLFAMQVNIFLDFTEDMILSLRQKDRIYHDSVTHSLILEKIVARDPEGARRLFYDHLLQIKPAFDDWEEKFGTNGLVDSQPRLEEQA</sequence>
<accession>A0AAU9EVP5</accession>
<dbReference type="PANTHER" id="PTHR43537">
    <property type="entry name" value="TRANSCRIPTIONAL REGULATOR, GNTR FAMILY"/>
    <property type="match status" value="1"/>
</dbReference>
<organism evidence="5 6">
    <name type="scientific">Desulfoferula mesophila</name>
    <dbReference type="NCBI Taxonomy" id="3058419"/>
    <lineage>
        <taxon>Bacteria</taxon>
        <taxon>Pseudomonadati</taxon>
        <taxon>Thermodesulfobacteriota</taxon>
        <taxon>Desulfarculia</taxon>
        <taxon>Desulfarculales</taxon>
        <taxon>Desulfarculaceae</taxon>
        <taxon>Desulfoferula</taxon>
    </lineage>
</organism>
<gene>
    <name evidence="5" type="ORF">FAK_08640</name>
</gene>
<dbReference type="InterPro" id="IPR036390">
    <property type="entry name" value="WH_DNA-bd_sf"/>
</dbReference>
<protein>
    <recommendedName>
        <fullName evidence="4">HTH gntR-type domain-containing protein</fullName>
    </recommendedName>
</protein>
<keyword evidence="6" id="KW-1185">Reference proteome</keyword>
<dbReference type="Gene3D" id="1.20.120.530">
    <property type="entry name" value="GntR ligand-binding domain-like"/>
    <property type="match status" value="1"/>
</dbReference>
<dbReference type="InterPro" id="IPR036388">
    <property type="entry name" value="WH-like_DNA-bd_sf"/>
</dbReference>
<dbReference type="PRINTS" id="PR00035">
    <property type="entry name" value="HTHGNTR"/>
</dbReference>
<dbReference type="Proteomes" id="UP001366166">
    <property type="component" value="Chromosome"/>
</dbReference>
<dbReference type="SMART" id="SM00895">
    <property type="entry name" value="FCD"/>
    <property type="match status" value="1"/>
</dbReference>